<feature type="region of interest" description="Disordered" evidence="1">
    <location>
        <begin position="1"/>
        <end position="51"/>
    </location>
</feature>
<dbReference type="AlphaFoldDB" id="A0ABD3Q1Q4"/>
<dbReference type="EMBL" id="JALLAZ020000482">
    <property type="protein sequence ID" value="KAL3794120.1"/>
    <property type="molecule type" value="Genomic_DNA"/>
</dbReference>
<evidence type="ECO:0000313" key="3">
    <source>
        <dbReference type="Proteomes" id="UP001530315"/>
    </source>
</evidence>
<feature type="non-terminal residue" evidence="2">
    <location>
        <position position="1"/>
    </location>
</feature>
<organism evidence="2 3">
    <name type="scientific">Stephanodiscus triporus</name>
    <dbReference type="NCBI Taxonomy" id="2934178"/>
    <lineage>
        <taxon>Eukaryota</taxon>
        <taxon>Sar</taxon>
        <taxon>Stramenopiles</taxon>
        <taxon>Ochrophyta</taxon>
        <taxon>Bacillariophyta</taxon>
        <taxon>Coscinodiscophyceae</taxon>
        <taxon>Thalassiosirophycidae</taxon>
        <taxon>Stephanodiscales</taxon>
        <taxon>Stephanodiscaceae</taxon>
        <taxon>Stephanodiscus</taxon>
    </lineage>
</organism>
<accession>A0ABD3Q1Q4</accession>
<proteinExistence type="predicted"/>
<evidence type="ECO:0000313" key="2">
    <source>
        <dbReference type="EMBL" id="KAL3794120.1"/>
    </source>
</evidence>
<gene>
    <name evidence="2" type="ORF">ACHAW5_009954</name>
</gene>
<reference evidence="2 3" key="1">
    <citation type="submission" date="2024-10" db="EMBL/GenBank/DDBJ databases">
        <title>Updated reference genomes for cyclostephanoid diatoms.</title>
        <authorList>
            <person name="Roberts W.R."/>
            <person name="Alverson A.J."/>
        </authorList>
    </citation>
    <scope>NUCLEOTIDE SEQUENCE [LARGE SCALE GENOMIC DNA]</scope>
    <source>
        <strain evidence="2 3">AJA276-08</strain>
    </source>
</reference>
<sequence length="173" mass="18943">RKKSGVAISPPHSFFVRRDGGTTVRGGGAGAGARRRIPPRPREAAQGRPPPLAGGIHEALHRHAQMFQLRMGVQSREGGFLPHRGHDQARRVLRGFAQQLALSDLPIEQGRLQGGRGDHTGIRGESGVRIRNELDDHRPEELAHLGGHRWLLPPVHRRVRPILRIGHGAAKAS</sequence>
<protein>
    <submittedName>
        <fullName evidence="2">Uncharacterized protein</fullName>
    </submittedName>
</protein>
<dbReference type="Proteomes" id="UP001530315">
    <property type="component" value="Unassembled WGS sequence"/>
</dbReference>
<evidence type="ECO:0000256" key="1">
    <source>
        <dbReference type="SAM" id="MobiDB-lite"/>
    </source>
</evidence>
<keyword evidence="3" id="KW-1185">Reference proteome</keyword>
<comment type="caution">
    <text evidence="2">The sequence shown here is derived from an EMBL/GenBank/DDBJ whole genome shotgun (WGS) entry which is preliminary data.</text>
</comment>
<name>A0ABD3Q1Q4_9STRA</name>